<dbReference type="InterPro" id="IPR008263">
    <property type="entry name" value="GH16_AS"/>
</dbReference>
<evidence type="ECO:0000256" key="4">
    <source>
        <dbReference type="ARBA" id="ARBA00023295"/>
    </source>
</evidence>
<dbReference type="PRINTS" id="PR00737">
    <property type="entry name" value="GLHYDRLASE16"/>
</dbReference>
<dbReference type="InterPro" id="IPR008264">
    <property type="entry name" value="Beta_glucanase"/>
</dbReference>
<dbReference type="GO" id="GO:0004553">
    <property type="term" value="F:hydrolase activity, hydrolyzing O-glycosyl compounds"/>
    <property type="evidence" value="ECO:0007669"/>
    <property type="project" value="InterPro"/>
</dbReference>
<evidence type="ECO:0000313" key="12">
    <source>
        <dbReference type="Proteomes" id="UP000248311"/>
    </source>
</evidence>
<protein>
    <recommendedName>
        <fullName evidence="2">Beta-glucanase</fullName>
    </recommendedName>
    <alternativeName>
        <fullName evidence="7">1,3-1,4-beta-D-glucan 4-glucanohydrolase</fullName>
    </alternativeName>
    <alternativeName>
        <fullName evidence="6">Endo-beta-1,3-1,4 glucanase</fullName>
    </alternativeName>
    <alternativeName>
        <fullName evidence="5">Lichenase</fullName>
    </alternativeName>
</protein>
<evidence type="ECO:0000256" key="7">
    <source>
        <dbReference type="ARBA" id="ARBA00031665"/>
    </source>
</evidence>
<feature type="domain" description="GH16" evidence="10">
    <location>
        <begin position="33"/>
        <end position="228"/>
    </location>
</feature>
<evidence type="ECO:0000256" key="2">
    <source>
        <dbReference type="ARBA" id="ARBA00014569"/>
    </source>
</evidence>
<keyword evidence="3" id="KW-0378">Hydrolase</keyword>
<evidence type="ECO:0000256" key="5">
    <source>
        <dbReference type="ARBA" id="ARBA00029722"/>
    </source>
</evidence>
<organism evidence="11 12">
    <name type="scientific">Pseudoroseicyclus aestuarii</name>
    <dbReference type="NCBI Taxonomy" id="1795041"/>
    <lineage>
        <taxon>Bacteria</taxon>
        <taxon>Pseudomonadati</taxon>
        <taxon>Pseudomonadota</taxon>
        <taxon>Alphaproteobacteria</taxon>
        <taxon>Rhodobacterales</taxon>
        <taxon>Paracoccaceae</taxon>
        <taxon>Pseudoroseicyclus</taxon>
    </lineage>
</organism>
<name>A0A318SVW4_9RHOB</name>
<feature type="active site" description="Nucleophile" evidence="8">
    <location>
        <position position="122"/>
    </location>
</feature>
<dbReference type="PANTHER" id="PTHR31062">
    <property type="entry name" value="XYLOGLUCAN ENDOTRANSGLUCOSYLASE/HYDROLASE PROTEIN 8-RELATED"/>
    <property type="match status" value="1"/>
</dbReference>
<evidence type="ECO:0000256" key="3">
    <source>
        <dbReference type="ARBA" id="ARBA00022801"/>
    </source>
</evidence>
<feature type="active site" description="Proton donor" evidence="8">
    <location>
        <position position="126"/>
    </location>
</feature>
<proteinExistence type="inferred from homology"/>
<evidence type="ECO:0000256" key="9">
    <source>
        <dbReference type="SAM" id="SignalP"/>
    </source>
</evidence>
<keyword evidence="12" id="KW-1185">Reference proteome</keyword>
<dbReference type="RefSeq" id="WP_110812992.1">
    <property type="nucleotide sequence ID" value="NZ_QJTE01000001.1"/>
</dbReference>
<dbReference type="AlphaFoldDB" id="A0A318SVW4"/>
<evidence type="ECO:0000256" key="8">
    <source>
        <dbReference type="PIRSR" id="PIRSR608264-1"/>
    </source>
</evidence>
<feature type="signal peptide" evidence="9">
    <location>
        <begin position="1"/>
        <end position="20"/>
    </location>
</feature>
<dbReference type="PROSITE" id="PS01034">
    <property type="entry name" value="GH16_1"/>
    <property type="match status" value="1"/>
</dbReference>
<feature type="chain" id="PRO_5016245237" description="Beta-glucanase" evidence="9">
    <location>
        <begin position="21"/>
        <end position="257"/>
    </location>
</feature>
<dbReference type="OrthoDB" id="9809583at2"/>
<keyword evidence="9" id="KW-0732">Signal</keyword>
<dbReference type="EMBL" id="QJTE01000001">
    <property type="protein sequence ID" value="PYE85990.1"/>
    <property type="molecule type" value="Genomic_DNA"/>
</dbReference>
<comment type="similarity">
    <text evidence="1">Belongs to the glycosyl hydrolase 16 family.</text>
</comment>
<evidence type="ECO:0000256" key="1">
    <source>
        <dbReference type="ARBA" id="ARBA00006865"/>
    </source>
</evidence>
<dbReference type="InterPro" id="IPR013320">
    <property type="entry name" value="ConA-like_dom_sf"/>
</dbReference>
<dbReference type="GO" id="GO:0005975">
    <property type="term" value="P:carbohydrate metabolic process"/>
    <property type="evidence" value="ECO:0007669"/>
    <property type="project" value="InterPro"/>
</dbReference>
<accession>A0A318SVW4</accession>
<dbReference type="InterPro" id="IPR000757">
    <property type="entry name" value="Beta-glucanase-like"/>
</dbReference>
<dbReference type="SUPFAM" id="SSF49899">
    <property type="entry name" value="Concanavalin A-like lectins/glucanases"/>
    <property type="match status" value="1"/>
</dbReference>
<evidence type="ECO:0000313" key="11">
    <source>
        <dbReference type="EMBL" id="PYE85990.1"/>
    </source>
</evidence>
<keyword evidence="4" id="KW-0326">Glycosidase</keyword>
<comment type="caution">
    <text evidence="11">The sequence shown here is derived from an EMBL/GenBank/DDBJ whole genome shotgun (WGS) entry which is preliminary data.</text>
</comment>
<dbReference type="Gene3D" id="2.60.120.200">
    <property type="match status" value="1"/>
</dbReference>
<dbReference type="Pfam" id="PF00722">
    <property type="entry name" value="Glyco_hydro_16"/>
    <property type="match status" value="1"/>
</dbReference>
<reference evidence="11 12" key="1">
    <citation type="submission" date="2018-06" db="EMBL/GenBank/DDBJ databases">
        <title>Genomic Encyclopedia of Type Strains, Phase III (KMG-III): the genomes of soil and plant-associated and newly described type strains.</title>
        <authorList>
            <person name="Whitman W."/>
        </authorList>
    </citation>
    <scope>NUCLEOTIDE SEQUENCE [LARGE SCALE GENOMIC DNA]</scope>
    <source>
        <strain evidence="11 12">CECT 9025</strain>
    </source>
</reference>
<sequence>MRRLTGLVLAAITSIGSVSAQGFTEGFGGDAEENWYVADYDFSHPKFDTDWHADHATFDDGLHLSLTPQPDKENDFAGASVRREEATHYGRYSVLMQPAAGEGIITGFFTYTGAAYGTRHDEIDIEFLGRDTTAMNAAWFVDGVLQSRTVPLGFDAADEPRLYSFEWLPDAIRWYVDDRMILEVTRDDGPLPEVPGMLFANLWAADPIIDSWSGTTRAGTRAAADVYCMSFTPLGDTGAFEAAPSCAPSADVLAKME</sequence>
<evidence type="ECO:0000256" key="6">
    <source>
        <dbReference type="ARBA" id="ARBA00029771"/>
    </source>
</evidence>
<evidence type="ECO:0000259" key="10">
    <source>
        <dbReference type="PROSITE" id="PS51762"/>
    </source>
</evidence>
<dbReference type="Proteomes" id="UP000248311">
    <property type="component" value="Unassembled WGS sequence"/>
</dbReference>
<gene>
    <name evidence="11" type="ORF">DFP88_101665</name>
</gene>
<dbReference type="PROSITE" id="PS51762">
    <property type="entry name" value="GH16_2"/>
    <property type="match status" value="1"/>
</dbReference>
<dbReference type="InterPro" id="IPR044791">
    <property type="entry name" value="Beta-glucanase/XTH"/>
</dbReference>